<dbReference type="InterPro" id="IPR007016">
    <property type="entry name" value="O-antigen_ligase-rel_domated"/>
</dbReference>
<accession>G8DTU0</accession>
<comment type="subcellular location">
    <subcellularLocation>
        <location evidence="1">Membrane</location>
        <topology evidence="1">Multi-pass membrane protein</topology>
    </subcellularLocation>
</comment>
<reference evidence="8" key="3">
    <citation type="journal article" date="2013" name="PLoS ONE">
        <title>Development of Multiplex PCR Assays for the Identification of the 33 Serotypes of Streptococcus suis.</title>
        <authorList>
            <person name="Liu Z."/>
            <person name="Zheng H."/>
            <person name="Gottschalk M."/>
            <person name="Bai X."/>
            <person name="Lan R."/>
            <person name="Ji S."/>
            <person name="Liu H."/>
            <person name="Xu J."/>
        </authorList>
    </citation>
    <scope>NUCLEOTIDE SEQUENCE</scope>
    <source>
        <strain evidence="8">11538</strain>
    </source>
</reference>
<evidence type="ECO:0000259" key="6">
    <source>
        <dbReference type="Pfam" id="PF04932"/>
    </source>
</evidence>
<dbReference type="EMBL" id="BR001003">
    <property type="protein sequence ID" value="FAA00878.1"/>
    <property type="molecule type" value="Genomic_DNA"/>
</dbReference>
<evidence type="ECO:0000256" key="4">
    <source>
        <dbReference type="ARBA" id="ARBA00023136"/>
    </source>
</evidence>
<feature type="transmembrane region" description="Helical" evidence="5">
    <location>
        <begin position="234"/>
        <end position="253"/>
    </location>
</feature>
<gene>
    <name evidence="7" type="primary">cps5M</name>
    <name evidence="8" type="synonym">cps5L</name>
</gene>
<keyword evidence="3 5" id="KW-1133">Transmembrane helix</keyword>
<feature type="transmembrane region" description="Helical" evidence="5">
    <location>
        <begin position="389"/>
        <end position="405"/>
    </location>
</feature>
<dbReference type="Pfam" id="PF04932">
    <property type="entry name" value="Wzy_C"/>
    <property type="match status" value="1"/>
</dbReference>
<feature type="transmembrane region" description="Helical" evidence="5">
    <location>
        <begin position="90"/>
        <end position="110"/>
    </location>
</feature>
<feature type="transmembrane region" description="Helical" evidence="5">
    <location>
        <begin position="172"/>
        <end position="189"/>
    </location>
</feature>
<dbReference type="GO" id="GO:0016020">
    <property type="term" value="C:membrane"/>
    <property type="evidence" value="ECO:0007669"/>
    <property type="project" value="UniProtKB-SubCell"/>
</dbReference>
<feature type="domain" description="O-antigen ligase-related" evidence="6">
    <location>
        <begin position="200"/>
        <end position="337"/>
    </location>
</feature>
<proteinExistence type="predicted"/>
<feature type="transmembrane region" description="Helical" evidence="5">
    <location>
        <begin position="63"/>
        <end position="84"/>
    </location>
</feature>
<feature type="transmembrane region" description="Helical" evidence="5">
    <location>
        <begin position="12"/>
        <end position="28"/>
    </location>
</feature>
<dbReference type="InterPro" id="IPR051533">
    <property type="entry name" value="WaaL-like"/>
</dbReference>
<reference evidence="9" key="2">
    <citation type="journal article" date="2013" name="Appl. Environ. Microbiol.">
        <title>Genetic analysis of capsular polysaccharide synthesis gene clusters from all serotypes of Streptococcus suis: potential mechanisms for generation of capsular variation.</title>
        <authorList>
            <person name="Okura M."/>
            <person name="Takamatsu D."/>
            <person name="Maruyama F."/>
            <person name="Nozawa T."/>
            <person name="Nakagawa I."/>
            <person name="Osaki M."/>
            <person name="Sekizaki T."/>
            <person name="Gottschalk M."/>
            <person name="Kumagai Y."/>
            <person name="Hamada S."/>
        </authorList>
    </citation>
    <scope>NUCLEOTIDE SEQUENCE</scope>
    <source>
        <strain evidence="9">11538</strain>
    </source>
</reference>
<dbReference type="EMBL" id="JF273648">
    <property type="protein sequence ID" value="AEH57441.1"/>
    <property type="molecule type" value="Genomic_DNA"/>
</dbReference>
<evidence type="ECO:0000256" key="5">
    <source>
        <dbReference type="SAM" id="Phobius"/>
    </source>
</evidence>
<evidence type="ECO:0000313" key="9">
    <source>
        <dbReference type="EMBL" id="FAA00878.1"/>
    </source>
</evidence>
<sequence>MGKVLDRNDELTISCHLAALFTVGAFFIELFFNGKYLVCTPVLFLGYLFYYNPKFKGQISKNLSIFLIWLIFIFLQILILGMIRTGNEDFFSFYYNLVLFANLTMIFFITGLTRLVNYLLKYLDLVVQYGVLLCTPVIFFKEIDIIEYRWRDFLNANSGYRLGVSSNINPNSIAWLYGFFAMLTLYFLLKSKKIRYVFLFAVELVCILFTGSKTGVLTAFIPLIFAFFRSLRKAKISNVIVILLVGIIFWYEVQNNPVLYTLIGNRLNSFLGLFGIGTVPVDAGSTLKRIHMIEFAENMIWEKPILGWGIGAFAQISGFGVYSHNNFIESLVSGGIIFSTAYYSIYVLLFLQLFSLSKCEEKEVAILLIVSNLLIDFSTVTFYGQLLSYFKIIIIAMLLFYIQYIKERVEK</sequence>
<evidence type="ECO:0000256" key="1">
    <source>
        <dbReference type="ARBA" id="ARBA00004141"/>
    </source>
</evidence>
<dbReference type="AlphaFoldDB" id="G8DTU0"/>
<dbReference type="PANTHER" id="PTHR37422">
    <property type="entry name" value="TEICHURONIC ACID BIOSYNTHESIS PROTEIN TUAE"/>
    <property type="match status" value="1"/>
</dbReference>
<dbReference type="PANTHER" id="PTHR37422:SF13">
    <property type="entry name" value="LIPOPOLYSACCHARIDE BIOSYNTHESIS PROTEIN PA4999-RELATED"/>
    <property type="match status" value="1"/>
</dbReference>
<evidence type="ECO:0000313" key="8">
    <source>
        <dbReference type="EMBL" id="AGS58338.1"/>
    </source>
</evidence>
<keyword evidence="4 5" id="KW-0472">Membrane</keyword>
<evidence type="ECO:0000313" key="7">
    <source>
        <dbReference type="EMBL" id="AEH57441.1"/>
    </source>
</evidence>
<name>G8DTU0_STRSU</name>
<feature type="transmembrane region" description="Helical" evidence="5">
    <location>
        <begin position="196"/>
        <end position="228"/>
    </location>
</feature>
<feature type="transmembrane region" description="Helical" evidence="5">
    <location>
        <begin position="34"/>
        <end position="51"/>
    </location>
</feature>
<organism evidence="7">
    <name type="scientific">Streptococcus suis</name>
    <dbReference type="NCBI Taxonomy" id="1307"/>
    <lineage>
        <taxon>Bacteria</taxon>
        <taxon>Bacillati</taxon>
        <taxon>Bacillota</taxon>
        <taxon>Bacilli</taxon>
        <taxon>Lactobacillales</taxon>
        <taxon>Streptococcaceae</taxon>
        <taxon>Streptococcus</taxon>
    </lineage>
</organism>
<dbReference type="EMBL" id="KC537367">
    <property type="protein sequence ID" value="AGS58338.1"/>
    <property type="molecule type" value="Genomic_DNA"/>
</dbReference>
<feature type="transmembrane region" description="Helical" evidence="5">
    <location>
        <begin position="305"/>
        <end position="324"/>
    </location>
</feature>
<keyword evidence="2 5" id="KW-0812">Transmembrane</keyword>
<feature type="transmembrane region" description="Helical" evidence="5">
    <location>
        <begin position="330"/>
        <end position="351"/>
    </location>
</feature>
<evidence type="ECO:0000256" key="2">
    <source>
        <dbReference type="ARBA" id="ARBA00022692"/>
    </source>
</evidence>
<evidence type="ECO:0000256" key="3">
    <source>
        <dbReference type="ARBA" id="ARBA00022989"/>
    </source>
</evidence>
<reference evidence="7" key="1">
    <citation type="journal article" date="2011" name="FEMS Microbiol. Lett.">
        <title>Genetic analysis of the capsular polysaccharide synthesis locus in 15 Streptococcus suis serotypes.</title>
        <authorList>
            <person name="Wang K."/>
            <person name="Fan W."/>
            <person name="Cai L."/>
            <person name="Huang B."/>
            <person name="Lu C."/>
        </authorList>
    </citation>
    <scope>NUCLEOTIDE SEQUENCE</scope>
    <source>
        <strain evidence="7">11538</strain>
    </source>
</reference>
<dbReference type="RefSeq" id="WP_024381479.1">
    <property type="nucleotide sequence ID" value="NZ_BDMJ01000034.1"/>
</dbReference>
<feature type="transmembrane region" description="Helical" evidence="5">
    <location>
        <begin position="122"/>
        <end position="140"/>
    </location>
</feature>
<protein>
    <submittedName>
        <fullName evidence="8">Cps5L</fullName>
    </submittedName>
    <submittedName>
        <fullName evidence="7">Cps5M</fullName>
    </submittedName>
    <submittedName>
        <fullName evidence="9">Oligosaccharide repeat unit polymerase</fullName>
    </submittedName>
</protein>